<organism evidence="1 2">
    <name type="scientific">Rhodoferax fermentans</name>
    <dbReference type="NCBI Taxonomy" id="28066"/>
    <lineage>
        <taxon>Bacteria</taxon>
        <taxon>Pseudomonadati</taxon>
        <taxon>Pseudomonadota</taxon>
        <taxon>Betaproteobacteria</taxon>
        <taxon>Burkholderiales</taxon>
        <taxon>Comamonadaceae</taxon>
        <taxon>Rhodoferax</taxon>
    </lineage>
</organism>
<comment type="caution">
    <text evidence="1">The sequence shown here is derived from an EMBL/GenBank/DDBJ whole genome shotgun (WGS) entry which is preliminary data.</text>
</comment>
<keyword evidence="2" id="KW-1185">Reference proteome</keyword>
<evidence type="ECO:0000313" key="1">
    <source>
        <dbReference type="EMBL" id="OOV07445.1"/>
    </source>
</evidence>
<dbReference type="AlphaFoldDB" id="A0A1T1ATZ0"/>
<dbReference type="Pfam" id="PF14022">
    <property type="entry name" value="DUF4238"/>
    <property type="match status" value="1"/>
</dbReference>
<dbReference type="OrthoDB" id="9148269at2"/>
<sequence length="335" mass="37543">MSEPLQHYVPKFMLRRFSSGGRELVHAFDKHQDKIFAFSTSKKSKVGVAAERAIYDFNFQGVPLTLEPALSSLETKAAEVTARVIAAQALPPAWREEKAILASFMAVQLVRTKAMMATLDDLSSRMEGFFRAEGAPEEFFQPDPLVGSKENARKAHYAALITNASRDWAPLLLQKVWHLIKTTDDTPFFMGDHPVVRFNDPNAEGRGKLGLASIGVQLYFPLSPTLALSLMCPTYLEMMIDGIERIDRLLVGRLGEPSSLRAQRKEISGIVEALLAGSMTEVRPENVEHFNSLQVLEAERYVFSVKSDFSMVREMIQEDDTVRWGTRFVEGSGHF</sequence>
<protein>
    <recommendedName>
        <fullName evidence="3">DUF4238 domain-containing protein</fullName>
    </recommendedName>
</protein>
<dbReference type="RefSeq" id="WP_158081279.1">
    <property type="nucleotide sequence ID" value="NZ_MTJN01000002.1"/>
</dbReference>
<dbReference type="Proteomes" id="UP000190750">
    <property type="component" value="Unassembled WGS sequence"/>
</dbReference>
<reference evidence="1 2" key="1">
    <citation type="submission" date="2017-01" db="EMBL/GenBank/DDBJ databases">
        <title>Genome sequencing of Rhodoferax fermentans JCM 7819.</title>
        <authorList>
            <person name="Kim Y.J."/>
            <person name="Farh M.E.-A."/>
            <person name="Yang D.-C."/>
        </authorList>
    </citation>
    <scope>NUCLEOTIDE SEQUENCE [LARGE SCALE GENOMIC DNA]</scope>
    <source>
        <strain evidence="1 2">JCM 7819</strain>
    </source>
</reference>
<dbReference type="STRING" id="28066.RF819_12535"/>
<dbReference type="InterPro" id="IPR025332">
    <property type="entry name" value="DUF4238"/>
</dbReference>
<name>A0A1T1ATZ0_RHOFE</name>
<accession>A0A1T1ATZ0</accession>
<gene>
    <name evidence="1" type="ORF">RF819_12535</name>
</gene>
<evidence type="ECO:0000313" key="2">
    <source>
        <dbReference type="Proteomes" id="UP000190750"/>
    </source>
</evidence>
<evidence type="ECO:0008006" key="3">
    <source>
        <dbReference type="Google" id="ProtNLM"/>
    </source>
</evidence>
<proteinExistence type="predicted"/>
<dbReference type="EMBL" id="MTJN01000002">
    <property type="protein sequence ID" value="OOV07445.1"/>
    <property type="molecule type" value="Genomic_DNA"/>
</dbReference>